<dbReference type="PANTHER" id="PTHR11985">
    <property type="entry name" value="GLYCEROL-3-PHOSPHATE DEHYDROGENASE"/>
    <property type="match status" value="1"/>
</dbReference>
<dbReference type="AlphaFoldDB" id="A0A423PG98"/>
<dbReference type="Pfam" id="PF01266">
    <property type="entry name" value="DAO"/>
    <property type="match status" value="1"/>
</dbReference>
<evidence type="ECO:0000256" key="1">
    <source>
        <dbReference type="ARBA" id="ARBA00001974"/>
    </source>
</evidence>
<proteinExistence type="inferred from homology"/>
<dbReference type="InterPro" id="IPR006076">
    <property type="entry name" value="FAD-dep_OxRdtase"/>
</dbReference>
<evidence type="ECO:0000256" key="5">
    <source>
        <dbReference type="ARBA" id="ARBA00022827"/>
    </source>
</evidence>
<dbReference type="GO" id="GO:0046168">
    <property type="term" value="P:glycerol-3-phosphate catabolic process"/>
    <property type="evidence" value="ECO:0007669"/>
    <property type="project" value="TreeGrafter"/>
</dbReference>
<reference evidence="9 10" key="1">
    <citation type="submission" date="2013-10" db="EMBL/GenBank/DDBJ databases">
        <title>Salinisphaera orenii MK-B5 Genome Sequencing.</title>
        <authorList>
            <person name="Lai Q."/>
            <person name="Li C."/>
            <person name="Shao Z."/>
        </authorList>
    </citation>
    <scope>NUCLEOTIDE SEQUENCE [LARGE SCALE GENOMIC DNA]</scope>
    <source>
        <strain evidence="9 10">MK-B5</strain>
    </source>
</reference>
<evidence type="ECO:0000256" key="3">
    <source>
        <dbReference type="ARBA" id="ARBA00022630"/>
    </source>
</evidence>
<name>A0A423PG98_9GAMM</name>
<dbReference type="EMBL" id="AYKH01000041">
    <property type="protein sequence ID" value="ROO24679.1"/>
    <property type="molecule type" value="Genomic_DNA"/>
</dbReference>
<dbReference type="GO" id="GO:0006071">
    <property type="term" value="P:glycerol metabolic process"/>
    <property type="evidence" value="ECO:0007669"/>
    <property type="project" value="UniProtKB-KW"/>
</dbReference>
<gene>
    <name evidence="9" type="ORF">SAOR_14250</name>
</gene>
<evidence type="ECO:0000259" key="7">
    <source>
        <dbReference type="Pfam" id="PF01266"/>
    </source>
</evidence>
<dbReference type="RefSeq" id="WP_123632016.1">
    <property type="nucleotide sequence ID" value="NZ_AYKH01000041.1"/>
</dbReference>
<feature type="domain" description="Alpha-glycerophosphate oxidase C-terminal" evidence="8">
    <location>
        <begin position="407"/>
        <end position="498"/>
    </location>
</feature>
<keyword evidence="5" id="KW-0274">FAD</keyword>
<organism evidence="9 10">
    <name type="scientific">Salinisphaera orenii MK-B5</name>
    <dbReference type="NCBI Taxonomy" id="856730"/>
    <lineage>
        <taxon>Bacteria</taxon>
        <taxon>Pseudomonadati</taxon>
        <taxon>Pseudomonadota</taxon>
        <taxon>Gammaproteobacteria</taxon>
        <taxon>Salinisphaerales</taxon>
        <taxon>Salinisphaeraceae</taxon>
        <taxon>Salinisphaera</taxon>
    </lineage>
</organism>
<keyword evidence="3" id="KW-0285">Flavoprotein</keyword>
<comment type="cofactor">
    <cofactor evidence="1">
        <name>FAD</name>
        <dbReference type="ChEBI" id="CHEBI:57692"/>
    </cofactor>
</comment>
<dbReference type="PANTHER" id="PTHR11985:SF35">
    <property type="entry name" value="ANAEROBIC GLYCEROL-3-PHOSPHATE DEHYDROGENASE SUBUNIT A"/>
    <property type="match status" value="1"/>
</dbReference>
<dbReference type="Gene3D" id="1.10.8.870">
    <property type="entry name" value="Alpha-glycerophosphate oxidase, cap domain"/>
    <property type="match status" value="1"/>
</dbReference>
<comment type="similarity">
    <text evidence="2">Belongs to the FAD-dependent glycerol-3-phosphate dehydrogenase family.</text>
</comment>
<dbReference type="InterPro" id="IPR038299">
    <property type="entry name" value="DAO_C_sf"/>
</dbReference>
<evidence type="ECO:0000313" key="9">
    <source>
        <dbReference type="EMBL" id="ROO24679.1"/>
    </source>
</evidence>
<dbReference type="SUPFAM" id="SSF51905">
    <property type="entry name" value="FAD/NAD(P)-binding domain"/>
    <property type="match status" value="1"/>
</dbReference>
<dbReference type="Pfam" id="PF16901">
    <property type="entry name" value="DAO_C"/>
    <property type="match status" value="1"/>
</dbReference>
<dbReference type="GO" id="GO:0004368">
    <property type="term" value="F:glycerol-3-phosphate dehydrogenase (quinone) activity"/>
    <property type="evidence" value="ECO:0007669"/>
    <property type="project" value="InterPro"/>
</dbReference>
<feature type="domain" description="FAD dependent oxidoreductase" evidence="7">
    <location>
        <begin position="20"/>
        <end position="367"/>
    </location>
</feature>
<dbReference type="Proteomes" id="UP000283993">
    <property type="component" value="Unassembled WGS sequence"/>
</dbReference>
<dbReference type="InterPro" id="IPR036188">
    <property type="entry name" value="FAD/NAD-bd_sf"/>
</dbReference>
<sequence>MWAEGWREDFAEAAADRCFDLVIVGGGITGAGVALEAARAGLSVALVEQNDFASGTSSWSSKLVHGGLRYLAAGDWRLTRESVRERQRLMRDLPGLVDPLDFLLPVYAHDRPGRIKLGAGLAAYDLMAGKRYSRYLRPDDLAWRMPDLNREALTGGFVYRDAVTDDVRLTLRVLIEARAHGAAAANYVRAEAPILENDRVVGIRAADRITGDTFALRARAVVNATGPWSDALRAQVDGAPQLRPLRGSHFVFPFHALPVAQAVTLFHPDDRRPLFAVPWQGATVFGTTDLDHDAPMDAPPVMSAAESAYLIAAARHYFPDRELAATDALSAFAGVRPVVAGQPGASASEESRESAIDVERGLITVTGGKLTTFRVTAHDVLARVGEALGRRAVADPASPIVQQRLPGVAVDAAGRRASRHGPAYARLAAAPDDEARVGVTDYCRRELRCALAFEAVEHLDDLMLRRTRVGLLLPDGGAAELATIEPLCRAALGWDAARWAEERERYLAHWRAVHAPV</sequence>
<comment type="caution">
    <text evidence="9">The sequence shown here is derived from an EMBL/GenBank/DDBJ whole genome shotgun (WGS) entry which is preliminary data.</text>
</comment>
<evidence type="ECO:0000256" key="2">
    <source>
        <dbReference type="ARBA" id="ARBA00007330"/>
    </source>
</evidence>
<keyword evidence="10" id="KW-1185">Reference proteome</keyword>
<dbReference type="Gene3D" id="3.30.9.10">
    <property type="entry name" value="D-Amino Acid Oxidase, subunit A, domain 2"/>
    <property type="match status" value="1"/>
</dbReference>
<dbReference type="InterPro" id="IPR031656">
    <property type="entry name" value="DAO_C"/>
</dbReference>
<evidence type="ECO:0000256" key="6">
    <source>
        <dbReference type="ARBA" id="ARBA00023002"/>
    </source>
</evidence>
<dbReference type="InterPro" id="IPR000447">
    <property type="entry name" value="G3P_DH_FAD-dep"/>
</dbReference>
<keyword evidence="6" id="KW-0560">Oxidoreductase</keyword>
<dbReference type="Gene3D" id="3.50.50.60">
    <property type="entry name" value="FAD/NAD(P)-binding domain"/>
    <property type="match status" value="1"/>
</dbReference>
<evidence type="ECO:0000259" key="8">
    <source>
        <dbReference type="Pfam" id="PF16901"/>
    </source>
</evidence>
<dbReference type="PRINTS" id="PR01001">
    <property type="entry name" value="FADG3PDH"/>
</dbReference>
<evidence type="ECO:0000256" key="4">
    <source>
        <dbReference type="ARBA" id="ARBA00022798"/>
    </source>
</evidence>
<keyword evidence="4" id="KW-0319">Glycerol metabolism</keyword>
<protein>
    <submittedName>
        <fullName evidence="9">FAD-dependent oxidoreductase</fullName>
    </submittedName>
</protein>
<evidence type="ECO:0000313" key="10">
    <source>
        <dbReference type="Proteomes" id="UP000283993"/>
    </source>
</evidence>
<accession>A0A423PG98</accession>